<keyword evidence="2" id="KW-1185">Reference proteome</keyword>
<keyword evidence="1" id="KW-0378">Hydrolase</keyword>
<dbReference type="RefSeq" id="WP_191770038.1">
    <property type="nucleotide sequence ID" value="NZ_JACSQS010000005.1"/>
</dbReference>
<protein>
    <submittedName>
        <fullName evidence="1">Gamma-glutamyl-gamma-aminobutyrate hydrolase family protein</fullName>
    </submittedName>
</protein>
<dbReference type="Pfam" id="PF07722">
    <property type="entry name" value="Peptidase_C26"/>
    <property type="match status" value="1"/>
</dbReference>
<organism evidence="1 2">
    <name type="scientific">Stenotrophomonas lacuserhaii</name>
    <dbReference type="NCBI Taxonomy" id="2760084"/>
    <lineage>
        <taxon>Bacteria</taxon>
        <taxon>Pseudomonadati</taxon>
        <taxon>Pseudomonadota</taxon>
        <taxon>Gammaproteobacteria</taxon>
        <taxon>Lysobacterales</taxon>
        <taxon>Lysobacteraceae</taxon>
        <taxon>Stenotrophomonas</taxon>
    </lineage>
</organism>
<dbReference type="AlphaFoldDB" id="A0A8X8K3B2"/>
<dbReference type="InterPro" id="IPR011697">
    <property type="entry name" value="Peptidase_C26"/>
</dbReference>
<dbReference type="SUPFAM" id="SSF52317">
    <property type="entry name" value="Class I glutamine amidotransferase-like"/>
    <property type="match status" value="1"/>
</dbReference>
<dbReference type="InterPro" id="IPR029062">
    <property type="entry name" value="Class_I_gatase-like"/>
</dbReference>
<proteinExistence type="predicted"/>
<evidence type="ECO:0000313" key="2">
    <source>
        <dbReference type="Proteomes" id="UP000636938"/>
    </source>
</evidence>
<dbReference type="GO" id="GO:0016787">
    <property type="term" value="F:hydrolase activity"/>
    <property type="evidence" value="ECO:0007669"/>
    <property type="project" value="UniProtKB-KW"/>
</dbReference>
<dbReference type="Proteomes" id="UP000636938">
    <property type="component" value="Unassembled WGS sequence"/>
</dbReference>
<sequence length="143" mass="15284">MRLPPLVGLPTDSTLQGHRRFAMAGGKYVRALLDAAVVTPVLLPSLQPPLAAGGWLAQWHGGRSAVVNPVHGQGIDAVADGLLAEAHADEGLVEAARSRGHCFVPGVPWHPVGRVTHNPFYHAVLHAFGQACRQRQRFQQDSA</sequence>
<accession>A0A8X8K3B2</accession>
<comment type="caution">
    <text evidence="1">The sequence shown here is derived from an EMBL/GenBank/DDBJ whole genome shotgun (WGS) entry which is preliminary data.</text>
</comment>
<name>A0A8X8K3B2_9GAMM</name>
<reference evidence="1 2" key="1">
    <citation type="submission" date="2020-08" db="EMBL/GenBank/DDBJ databases">
        <title>A Genomic Blueprint of the Chicken Gut Microbiome.</title>
        <authorList>
            <person name="Gilroy R."/>
            <person name="Ravi A."/>
            <person name="Getino M."/>
            <person name="Pursley I."/>
            <person name="Horton D.L."/>
            <person name="Alikhan N.-F."/>
            <person name="Baker D."/>
            <person name="Gharbi K."/>
            <person name="Hall N."/>
            <person name="Watson M."/>
            <person name="Adriaenssens E.M."/>
            <person name="Foster-Nyarko E."/>
            <person name="Jarju S."/>
            <person name="Secka A."/>
            <person name="Antonio M."/>
            <person name="Oren A."/>
            <person name="Chaudhuri R."/>
            <person name="La Ragione R.M."/>
            <person name="Hildebrand F."/>
            <person name="Pallen M.J."/>
        </authorList>
    </citation>
    <scope>NUCLEOTIDE SEQUENCE [LARGE SCALE GENOMIC DNA]</scope>
    <source>
        <strain evidence="1 2">Sa5BUN4</strain>
    </source>
</reference>
<dbReference type="EMBL" id="JACSQS010000005">
    <property type="protein sequence ID" value="MBD7953929.1"/>
    <property type="molecule type" value="Genomic_DNA"/>
</dbReference>
<dbReference type="Gene3D" id="3.40.50.880">
    <property type="match status" value="1"/>
</dbReference>
<evidence type="ECO:0000313" key="1">
    <source>
        <dbReference type="EMBL" id="MBD7953929.1"/>
    </source>
</evidence>
<gene>
    <name evidence="1" type="ORF">H9654_06870</name>
</gene>